<dbReference type="Gene3D" id="3.40.190.10">
    <property type="entry name" value="Periplasmic binding protein-like II"/>
    <property type="match status" value="1"/>
</dbReference>
<keyword evidence="4" id="KW-1185">Reference proteome</keyword>
<dbReference type="CDD" id="cd13585">
    <property type="entry name" value="PBP2_TMBP_like"/>
    <property type="match status" value="1"/>
</dbReference>
<feature type="chain" id="PRO_5038569534" evidence="2">
    <location>
        <begin position="20"/>
        <end position="445"/>
    </location>
</feature>
<proteinExistence type="predicted"/>
<feature type="region of interest" description="Disordered" evidence="1">
    <location>
        <begin position="25"/>
        <end position="58"/>
    </location>
</feature>
<protein>
    <submittedName>
        <fullName evidence="3">Maltose ABC transporter periplasmic protein</fullName>
    </submittedName>
</protein>
<dbReference type="RefSeq" id="WP_027295827.1">
    <property type="nucleotide sequence ID" value="NZ_CAUSDN010000009.1"/>
</dbReference>
<reference evidence="3 4" key="1">
    <citation type="journal article" date="2019" name="Anaerobe">
        <title>Detection of Robinsoniella peoriensis in multiple bone samples of a trauma patient.</title>
        <authorList>
            <person name="Schrottner P."/>
            <person name="Hartwich K."/>
            <person name="Bunk B."/>
            <person name="Schober I."/>
            <person name="Helbig S."/>
            <person name="Rudolph W.W."/>
            <person name="Gunzer F."/>
        </authorList>
    </citation>
    <scope>NUCLEOTIDE SEQUENCE [LARGE SCALE GENOMIC DNA]</scope>
    <source>
        <strain evidence="3 4">DSM 106044</strain>
    </source>
</reference>
<gene>
    <name evidence="3" type="ORF">DSM106044_02824</name>
</gene>
<sequence length="445" mass="48986" precursor="true">MKKTLAVVLALTMATGLCACGGSQGEDGTAKGIQNTARTDQGKSEDIETPENTNSASPEEVNLRILIQETSADSVEAAIAPYLEQNPNVNVELVKAPDFVAMNQNAIAAHQADDDYDLITVNHVDTLAYVKGDIIQPIDEFVKADGINYEDIIFTSLLEQGKSDGQLFAIPINTGTRVLAVNKELFEKYGQKYPETQKEMLEAAAAMTKDGNFGFVNSMCRNSYVPTYEQGVFLMGNGGRLYEIEDGHPVAKIDTQEMKDFLNFNVELLKYMPKDCLTMTEDDGRKAFATGNIGMYVFGPWEYSLMPEVDFTYELIKIPSGTKEQASTSGGFQMAIGSGSKNAGEAWNLMKYITTTPEAMASMAATDLPTMEDAYKVAPYTDKKYDIFRDQLETAYLAGIPVPNLNEVSEDFFSYWTDVLYGKIPVDEACSKAQDSVQKLLDKNK</sequence>
<dbReference type="Pfam" id="PF13416">
    <property type="entry name" value="SBP_bac_8"/>
    <property type="match status" value="1"/>
</dbReference>
<evidence type="ECO:0000256" key="1">
    <source>
        <dbReference type="SAM" id="MobiDB-lite"/>
    </source>
</evidence>
<dbReference type="Proteomes" id="UP000306509">
    <property type="component" value="Unassembled WGS sequence"/>
</dbReference>
<dbReference type="PROSITE" id="PS51257">
    <property type="entry name" value="PROKAR_LIPOPROTEIN"/>
    <property type="match status" value="1"/>
</dbReference>
<dbReference type="STRING" id="180332.GCA_000797495_05817"/>
<dbReference type="InterPro" id="IPR050490">
    <property type="entry name" value="Bact_solute-bd_prot1"/>
</dbReference>
<keyword evidence="2" id="KW-0732">Signal</keyword>
<dbReference type="InterPro" id="IPR006059">
    <property type="entry name" value="SBP"/>
</dbReference>
<organism evidence="3 4">
    <name type="scientific">Robinsoniella peoriensis</name>
    <dbReference type="NCBI Taxonomy" id="180332"/>
    <lineage>
        <taxon>Bacteria</taxon>
        <taxon>Bacillati</taxon>
        <taxon>Bacillota</taxon>
        <taxon>Clostridia</taxon>
        <taxon>Lachnospirales</taxon>
        <taxon>Lachnospiraceae</taxon>
        <taxon>Robinsoniella</taxon>
    </lineage>
</organism>
<evidence type="ECO:0000313" key="3">
    <source>
        <dbReference type="EMBL" id="TLD00338.1"/>
    </source>
</evidence>
<accession>A0A4V6HRT6</accession>
<comment type="caution">
    <text evidence="3">The sequence shown here is derived from an EMBL/GenBank/DDBJ whole genome shotgun (WGS) entry which is preliminary data.</text>
</comment>
<dbReference type="PANTHER" id="PTHR43649:SF12">
    <property type="entry name" value="DIACETYLCHITOBIOSE BINDING PROTEIN DASA"/>
    <property type="match status" value="1"/>
</dbReference>
<dbReference type="SUPFAM" id="SSF53850">
    <property type="entry name" value="Periplasmic binding protein-like II"/>
    <property type="match status" value="1"/>
</dbReference>
<dbReference type="EMBL" id="QGQD01000056">
    <property type="protein sequence ID" value="TLD00338.1"/>
    <property type="molecule type" value="Genomic_DNA"/>
</dbReference>
<evidence type="ECO:0000256" key="2">
    <source>
        <dbReference type="SAM" id="SignalP"/>
    </source>
</evidence>
<dbReference type="PANTHER" id="PTHR43649">
    <property type="entry name" value="ARABINOSE-BINDING PROTEIN-RELATED"/>
    <property type="match status" value="1"/>
</dbReference>
<feature type="signal peptide" evidence="2">
    <location>
        <begin position="1"/>
        <end position="19"/>
    </location>
</feature>
<dbReference type="AlphaFoldDB" id="A0A4V6HRT6"/>
<evidence type="ECO:0000313" key="4">
    <source>
        <dbReference type="Proteomes" id="UP000306509"/>
    </source>
</evidence>
<name>A0A4V6HRT6_9FIRM</name>